<protein>
    <submittedName>
        <fullName evidence="1">Uncharacterized protein</fullName>
    </submittedName>
</protein>
<evidence type="ECO:0000313" key="2">
    <source>
        <dbReference type="Proteomes" id="UP000828941"/>
    </source>
</evidence>
<organism evidence="1 2">
    <name type="scientific">Bauhinia variegata</name>
    <name type="common">Purple orchid tree</name>
    <name type="synonym">Phanera variegata</name>
    <dbReference type="NCBI Taxonomy" id="167791"/>
    <lineage>
        <taxon>Eukaryota</taxon>
        <taxon>Viridiplantae</taxon>
        <taxon>Streptophyta</taxon>
        <taxon>Embryophyta</taxon>
        <taxon>Tracheophyta</taxon>
        <taxon>Spermatophyta</taxon>
        <taxon>Magnoliopsida</taxon>
        <taxon>eudicotyledons</taxon>
        <taxon>Gunneridae</taxon>
        <taxon>Pentapetalae</taxon>
        <taxon>rosids</taxon>
        <taxon>fabids</taxon>
        <taxon>Fabales</taxon>
        <taxon>Fabaceae</taxon>
        <taxon>Cercidoideae</taxon>
        <taxon>Cercideae</taxon>
        <taxon>Bauhiniinae</taxon>
        <taxon>Bauhinia</taxon>
    </lineage>
</organism>
<keyword evidence="2" id="KW-1185">Reference proteome</keyword>
<comment type="caution">
    <text evidence="1">The sequence shown here is derived from an EMBL/GenBank/DDBJ whole genome shotgun (WGS) entry which is preliminary data.</text>
</comment>
<accession>A0ACB9LBI7</accession>
<proteinExistence type="predicted"/>
<evidence type="ECO:0000313" key="1">
    <source>
        <dbReference type="EMBL" id="KAI4306811.1"/>
    </source>
</evidence>
<dbReference type="EMBL" id="CM039437">
    <property type="protein sequence ID" value="KAI4306811.1"/>
    <property type="molecule type" value="Genomic_DNA"/>
</dbReference>
<reference evidence="1 2" key="1">
    <citation type="journal article" date="2022" name="DNA Res.">
        <title>Chromosomal-level genome assembly of the orchid tree Bauhinia variegata (Leguminosae; Cercidoideae) supports the allotetraploid origin hypothesis of Bauhinia.</title>
        <authorList>
            <person name="Zhong Y."/>
            <person name="Chen Y."/>
            <person name="Zheng D."/>
            <person name="Pang J."/>
            <person name="Liu Y."/>
            <person name="Luo S."/>
            <person name="Meng S."/>
            <person name="Qian L."/>
            <person name="Wei D."/>
            <person name="Dai S."/>
            <person name="Zhou R."/>
        </authorList>
    </citation>
    <scope>NUCLEOTIDE SEQUENCE [LARGE SCALE GENOMIC DNA]</scope>
    <source>
        <strain evidence="1">BV-YZ2020</strain>
    </source>
</reference>
<sequence>MDRPIELIQSSFSFSESAMKYMVSERVESSKAYCLLSTSSAPFTVRHEATGITPRGLDARVTAESLNQKSLPCLSTNHRRRHVLMYSPCLVSQPVRSGFDQNSTPS</sequence>
<dbReference type="Proteomes" id="UP000828941">
    <property type="component" value="Chromosome 12"/>
</dbReference>
<name>A0ACB9LBI7_BAUVA</name>
<gene>
    <name evidence="1" type="ORF">L6164_030056</name>
</gene>